<dbReference type="AlphaFoldDB" id="A0A1Z1W9X4"/>
<gene>
    <name evidence="4" type="ORF">SMD44_02666</name>
</gene>
<dbReference type="STRING" id="67267.GCA_000716675_07881"/>
<sequence length="448" mass="48447">MAGHAACRRGGRGGLMRTPAPTLTKEAPLPAEPLPAGPRTRGSARARAVELQGLRGLAALSTVVFHVWQQYYTYDAAGAHPPVDNPWLGALLSLEVIDLFFVMSAYLLTLSYARAAIDGPDAPPAEGSGARSGRDFLFRRAIRILPVYFLAVLLVWSSRNPTLPGDWRDLLGHLTFTHVLDRERIFYTLGPTWSLSLEVAFYLALVALGPLAIRACRRLATRRARVALCLAGCGTLFVAPVLWIAAAHHVLDVPYTDWPVYFGPQARFGGFAAGMALAVLLVALGERGRLDARIAGPVALAAFGGVYGLSYAADPGDIAYTYYHPLAALLWSVLLYATLRPRERDGRGPRWHAALRARWVTGVGLISYSLYIWHEPVMLELDGWGLLPRGPLGFAAGTLIVLAVALAAGAVSYWLVEYPAGLLARARDARGAPREFYPERAGGGPPPR</sequence>
<feature type="compositionally biased region" description="Basic residues" evidence="1">
    <location>
        <begin position="1"/>
        <end position="11"/>
    </location>
</feature>
<evidence type="ECO:0000256" key="2">
    <source>
        <dbReference type="SAM" id="Phobius"/>
    </source>
</evidence>
<dbReference type="eggNOG" id="COG1835">
    <property type="taxonomic scope" value="Bacteria"/>
</dbReference>
<feature type="transmembrane region" description="Helical" evidence="2">
    <location>
        <begin position="225"/>
        <end position="246"/>
    </location>
</feature>
<dbReference type="GO" id="GO:0016020">
    <property type="term" value="C:membrane"/>
    <property type="evidence" value="ECO:0007669"/>
    <property type="project" value="TreeGrafter"/>
</dbReference>
<dbReference type="GO" id="GO:0009103">
    <property type="term" value="P:lipopolysaccharide biosynthetic process"/>
    <property type="evidence" value="ECO:0007669"/>
    <property type="project" value="TreeGrafter"/>
</dbReference>
<dbReference type="PANTHER" id="PTHR23028:SF53">
    <property type="entry name" value="ACYL_TRANSF_3 DOMAIN-CONTAINING PROTEIN"/>
    <property type="match status" value="1"/>
</dbReference>
<feature type="transmembrane region" description="Helical" evidence="2">
    <location>
        <begin position="394"/>
        <end position="416"/>
    </location>
</feature>
<keyword evidence="5" id="KW-1185">Reference proteome</keyword>
<feature type="region of interest" description="Disordered" evidence="1">
    <location>
        <begin position="1"/>
        <end position="42"/>
    </location>
</feature>
<feature type="transmembrane region" description="Helical" evidence="2">
    <location>
        <begin position="266"/>
        <end position="285"/>
    </location>
</feature>
<proteinExistence type="predicted"/>
<reference evidence="4 5" key="1">
    <citation type="submission" date="2017-05" db="EMBL/GenBank/DDBJ databases">
        <title>Streptomyces alboflavus Genome sequencing and assembly.</title>
        <authorList>
            <person name="Wang Y."/>
            <person name="Du B."/>
            <person name="Ding Y."/>
            <person name="Liu H."/>
            <person name="Hou Q."/>
            <person name="Liu K."/>
            <person name="Wang C."/>
            <person name="Yao L."/>
        </authorList>
    </citation>
    <scope>NUCLEOTIDE SEQUENCE [LARGE SCALE GENOMIC DNA]</scope>
    <source>
        <strain evidence="4 5">MDJK44</strain>
    </source>
</reference>
<dbReference type="InterPro" id="IPR050879">
    <property type="entry name" value="Acyltransferase_3"/>
</dbReference>
<name>A0A1Z1W9X4_9ACTN</name>
<evidence type="ECO:0000259" key="3">
    <source>
        <dbReference type="Pfam" id="PF01757"/>
    </source>
</evidence>
<dbReference type="Pfam" id="PF01757">
    <property type="entry name" value="Acyl_transf_3"/>
    <property type="match status" value="1"/>
</dbReference>
<evidence type="ECO:0000256" key="1">
    <source>
        <dbReference type="SAM" id="MobiDB-lite"/>
    </source>
</evidence>
<dbReference type="GO" id="GO:0016747">
    <property type="term" value="F:acyltransferase activity, transferring groups other than amino-acyl groups"/>
    <property type="evidence" value="ECO:0007669"/>
    <property type="project" value="InterPro"/>
</dbReference>
<feature type="transmembrane region" description="Helical" evidence="2">
    <location>
        <begin position="141"/>
        <end position="158"/>
    </location>
</feature>
<dbReference type="Proteomes" id="UP000195880">
    <property type="component" value="Chromosome"/>
</dbReference>
<keyword evidence="2" id="KW-0472">Membrane</keyword>
<dbReference type="EMBL" id="CP021748">
    <property type="protein sequence ID" value="ARX83251.1"/>
    <property type="molecule type" value="Genomic_DNA"/>
</dbReference>
<dbReference type="KEGG" id="salf:SMD44_02666"/>
<keyword evidence="4" id="KW-0012">Acyltransferase</keyword>
<evidence type="ECO:0000313" key="5">
    <source>
        <dbReference type="Proteomes" id="UP000195880"/>
    </source>
</evidence>
<organism evidence="4 5">
    <name type="scientific">Streptomyces alboflavus</name>
    <dbReference type="NCBI Taxonomy" id="67267"/>
    <lineage>
        <taxon>Bacteria</taxon>
        <taxon>Bacillati</taxon>
        <taxon>Actinomycetota</taxon>
        <taxon>Actinomycetes</taxon>
        <taxon>Kitasatosporales</taxon>
        <taxon>Streptomycetaceae</taxon>
        <taxon>Streptomyces</taxon>
    </lineage>
</organism>
<feature type="transmembrane region" description="Helical" evidence="2">
    <location>
        <begin position="319"/>
        <end position="337"/>
    </location>
</feature>
<feature type="transmembrane region" description="Helical" evidence="2">
    <location>
        <begin position="48"/>
        <end position="68"/>
    </location>
</feature>
<keyword evidence="4" id="KW-0808">Transferase</keyword>
<keyword evidence="2" id="KW-0812">Transmembrane</keyword>
<dbReference type="InterPro" id="IPR002656">
    <property type="entry name" value="Acyl_transf_3_dom"/>
</dbReference>
<evidence type="ECO:0000313" key="4">
    <source>
        <dbReference type="EMBL" id="ARX83251.1"/>
    </source>
</evidence>
<feature type="transmembrane region" description="Helical" evidence="2">
    <location>
        <begin position="294"/>
        <end position="313"/>
    </location>
</feature>
<protein>
    <submittedName>
        <fullName evidence="4">Acyltransferase</fullName>
    </submittedName>
</protein>
<feature type="transmembrane region" description="Helical" evidence="2">
    <location>
        <begin position="193"/>
        <end position="213"/>
    </location>
</feature>
<dbReference type="PANTHER" id="PTHR23028">
    <property type="entry name" value="ACETYLTRANSFERASE"/>
    <property type="match status" value="1"/>
</dbReference>
<accession>A0A1Z1W9X4</accession>
<feature type="domain" description="Acyltransferase 3" evidence="3">
    <location>
        <begin position="50"/>
        <end position="407"/>
    </location>
</feature>
<feature type="transmembrane region" description="Helical" evidence="2">
    <location>
        <begin position="88"/>
        <end position="108"/>
    </location>
</feature>
<feature type="transmembrane region" description="Helical" evidence="2">
    <location>
        <begin position="357"/>
        <end position="374"/>
    </location>
</feature>
<keyword evidence="2" id="KW-1133">Transmembrane helix</keyword>